<evidence type="ECO:0000313" key="1">
    <source>
        <dbReference type="EMBL" id="QKD42901.1"/>
    </source>
</evidence>
<evidence type="ECO:0000313" key="2">
    <source>
        <dbReference type="Proteomes" id="UP000500755"/>
    </source>
</evidence>
<proteinExistence type="predicted"/>
<dbReference type="AlphaFoldDB" id="A0A858ZQW4"/>
<name>A0A858ZQW4_9BURK</name>
<reference evidence="1 2" key="1">
    <citation type="submission" date="2020-05" db="EMBL/GenBank/DDBJ databases">
        <title>Complete genome sequence of Alicycliphilus denitrificans DP3.</title>
        <authorList>
            <person name="Chen X."/>
        </authorList>
    </citation>
    <scope>NUCLEOTIDE SEQUENCE [LARGE SCALE GENOMIC DNA]</scope>
    <source>
        <strain evidence="1 2">DP3</strain>
    </source>
</reference>
<gene>
    <name evidence="1" type="ORF">HF896_04460</name>
</gene>
<dbReference type="RefSeq" id="WP_146033767.1">
    <property type="nucleotide sequence ID" value="NZ_CP051298.1"/>
</dbReference>
<sequence length="282" mass="32674">MEKRSIEYRRGMGNWEAWGDDVEPIFRAAEKWAHALAGVQRPWLCWNVDADWCLLQQRLVKSAGWTPVVGFDPRVGVPEHVVPEAVVVDFNADLNLPVLYPHFPLEFAFLFVERIAFWHSDLLLPEPKMCEVAELFAALPNGSTAAVDTAGWRDLFSLRHRRYWELIGCTTQAASRDQYEKGCGWWLNFQSHRNRAVNAVDQKLSQYYWDHGTGIYYWKRRHGGRVLSLKEGDFSSGHFSQIKFDGYKRVSPNNEFRELSRDLSNNFELRKCAEKIGVAHLL</sequence>
<accession>A0A858ZQW4</accession>
<protein>
    <submittedName>
        <fullName evidence="1">Uncharacterized protein</fullName>
    </submittedName>
</protein>
<dbReference type="Proteomes" id="UP000500755">
    <property type="component" value="Chromosome"/>
</dbReference>
<organism evidence="1 2">
    <name type="scientific">Alicycliphilus denitrificans</name>
    <dbReference type="NCBI Taxonomy" id="179636"/>
    <lineage>
        <taxon>Bacteria</taxon>
        <taxon>Pseudomonadati</taxon>
        <taxon>Pseudomonadota</taxon>
        <taxon>Betaproteobacteria</taxon>
        <taxon>Burkholderiales</taxon>
        <taxon>Comamonadaceae</taxon>
        <taxon>Alicycliphilus</taxon>
    </lineage>
</organism>
<dbReference type="EMBL" id="CP051298">
    <property type="protein sequence ID" value="QKD42901.1"/>
    <property type="molecule type" value="Genomic_DNA"/>
</dbReference>